<evidence type="ECO:0000256" key="6">
    <source>
        <dbReference type="ARBA" id="ARBA00023034"/>
    </source>
</evidence>
<organism evidence="10 11">
    <name type="scientific">Elysia crispata</name>
    <name type="common">lettuce slug</name>
    <dbReference type="NCBI Taxonomy" id="231223"/>
    <lineage>
        <taxon>Eukaryota</taxon>
        <taxon>Metazoa</taxon>
        <taxon>Spiralia</taxon>
        <taxon>Lophotrochozoa</taxon>
        <taxon>Mollusca</taxon>
        <taxon>Gastropoda</taxon>
        <taxon>Heterobranchia</taxon>
        <taxon>Euthyneura</taxon>
        <taxon>Panpulmonata</taxon>
        <taxon>Sacoglossa</taxon>
        <taxon>Placobranchoidea</taxon>
        <taxon>Plakobranchidae</taxon>
        <taxon>Elysia</taxon>
    </lineage>
</organism>
<evidence type="ECO:0000256" key="3">
    <source>
        <dbReference type="ARBA" id="ARBA00022502"/>
    </source>
</evidence>
<evidence type="ECO:0000313" key="10">
    <source>
        <dbReference type="EMBL" id="KAK3740969.1"/>
    </source>
</evidence>
<proteinExistence type="inferred from homology"/>
<reference evidence="10" key="1">
    <citation type="journal article" date="2023" name="G3 (Bethesda)">
        <title>A reference genome for the long-term kleptoplast-retaining sea slug Elysia crispata morphotype clarki.</title>
        <authorList>
            <person name="Eastman K.E."/>
            <person name="Pendleton A.L."/>
            <person name="Shaikh M.A."/>
            <person name="Suttiyut T."/>
            <person name="Ogas R."/>
            <person name="Tomko P."/>
            <person name="Gavelis G."/>
            <person name="Widhalm J.R."/>
            <person name="Wisecaver J.H."/>
        </authorList>
    </citation>
    <scope>NUCLEOTIDE SEQUENCE</scope>
    <source>
        <strain evidence="10">ECLA1</strain>
    </source>
</reference>
<dbReference type="PANTHER" id="PTHR12892:SF11">
    <property type="entry name" value="POST-GPI ATTACHMENT TO PROTEINS FACTOR 2"/>
    <property type="match status" value="1"/>
</dbReference>
<keyword evidence="11" id="KW-1185">Reference proteome</keyword>
<keyword evidence="6" id="KW-0333">Golgi apparatus</keyword>
<keyword evidence="5 8" id="KW-1133">Transmembrane helix</keyword>
<evidence type="ECO:0000256" key="5">
    <source>
        <dbReference type="ARBA" id="ARBA00022989"/>
    </source>
</evidence>
<dbReference type="PANTHER" id="PTHR12892">
    <property type="entry name" value="FGF RECEPTOR ACTIVATING PROTEIN 1"/>
    <property type="match status" value="1"/>
</dbReference>
<dbReference type="GO" id="GO:0005789">
    <property type="term" value="C:endoplasmic reticulum membrane"/>
    <property type="evidence" value="ECO:0007669"/>
    <property type="project" value="TreeGrafter"/>
</dbReference>
<evidence type="ECO:0000256" key="8">
    <source>
        <dbReference type="SAM" id="Phobius"/>
    </source>
</evidence>
<dbReference type="AlphaFoldDB" id="A0AAE0YDK3"/>
<feature type="transmembrane region" description="Helical" evidence="8">
    <location>
        <begin position="143"/>
        <end position="164"/>
    </location>
</feature>
<accession>A0AAE0YDK3</accession>
<dbReference type="InterPro" id="IPR039545">
    <property type="entry name" value="PGAP2"/>
</dbReference>
<evidence type="ECO:0000313" key="11">
    <source>
        <dbReference type="Proteomes" id="UP001283361"/>
    </source>
</evidence>
<name>A0AAE0YDK3_9GAST</name>
<feature type="transmembrane region" description="Helical" evidence="8">
    <location>
        <begin position="213"/>
        <end position="235"/>
    </location>
</feature>
<sequence length="281" mass="31776">MASRRLPQIFLTVSLPTVGTILCCLPLFAALFCVVWSIVFDLKTSTATQCRVANYLPSMSAAIGDSTPQRYVWRICVCLHATPRLVLTLVYRELHGVLQVETNKGSYRLLVSSAAFSNGVEVSSLIALSYISSTENYEVHEALFVIFMVSGLLHMVLTITLFSWRHRCITPSGKETKSLCWKRRLFAVNVSTFLVSVYLFFRHNWYCEPGVYTLFAACEYLVVLTNISFHGTLIWDLDDFSMAVVNTTLISDNTRQRETGYINNSTRGEKSHFSDTNKKCQ</sequence>
<evidence type="ECO:0000256" key="2">
    <source>
        <dbReference type="ARBA" id="ARBA00007414"/>
    </source>
</evidence>
<comment type="caution">
    <text evidence="10">The sequence shown here is derived from an EMBL/GenBank/DDBJ whole genome shotgun (WGS) entry which is preliminary data.</text>
</comment>
<comment type="similarity">
    <text evidence="2">Belongs to the PGAP2 family.</text>
</comment>
<evidence type="ECO:0000256" key="4">
    <source>
        <dbReference type="ARBA" id="ARBA00022692"/>
    </source>
</evidence>
<dbReference type="EMBL" id="JAWDGP010006450">
    <property type="protein sequence ID" value="KAK3740969.1"/>
    <property type="molecule type" value="Genomic_DNA"/>
</dbReference>
<comment type="subcellular location">
    <subcellularLocation>
        <location evidence="1">Golgi apparatus membrane</location>
        <topology evidence="1">Multi-pass membrane protein</topology>
    </subcellularLocation>
</comment>
<feature type="transmembrane region" description="Helical" evidence="8">
    <location>
        <begin position="110"/>
        <end position="131"/>
    </location>
</feature>
<dbReference type="Proteomes" id="UP001283361">
    <property type="component" value="Unassembled WGS sequence"/>
</dbReference>
<protein>
    <recommendedName>
        <fullName evidence="9">CWH43-like N-terminal domain-containing protein</fullName>
    </recommendedName>
</protein>
<keyword evidence="7 8" id="KW-0472">Membrane</keyword>
<dbReference type="InterPro" id="IPR019402">
    <property type="entry name" value="CWH43_N"/>
</dbReference>
<keyword evidence="3" id="KW-0337">GPI-anchor biosynthesis</keyword>
<dbReference type="Pfam" id="PF10277">
    <property type="entry name" value="Frag1"/>
    <property type="match status" value="1"/>
</dbReference>
<feature type="domain" description="CWH43-like N-terminal" evidence="9">
    <location>
        <begin position="20"/>
        <end position="239"/>
    </location>
</feature>
<evidence type="ECO:0000256" key="1">
    <source>
        <dbReference type="ARBA" id="ARBA00004653"/>
    </source>
</evidence>
<feature type="transmembrane region" description="Helical" evidence="8">
    <location>
        <begin position="185"/>
        <end position="201"/>
    </location>
</feature>
<dbReference type="GO" id="GO:0000139">
    <property type="term" value="C:Golgi membrane"/>
    <property type="evidence" value="ECO:0007669"/>
    <property type="project" value="UniProtKB-SubCell"/>
</dbReference>
<keyword evidence="4 8" id="KW-0812">Transmembrane</keyword>
<evidence type="ECO:0000256" key="7">
    <source>
        <dbReference type="ARBA" id="ARBA00023136"/>
    </source>
</evidence>
<evidence type="ECO:0000259" key="9">
    <source>
        <dbReference type="Pfam" id="PF10277"/>
    </source>
</evidence>
<feature type="transmembrane region" description="Helical" evidence="8">
    <location>
        <begin position="9"/>
        <end position="39"/>
    </location>
</feature>
<gene>
    <name evidence="10" type="ORF">RRG08_005661</name>
</gene>
<dbReference type="GO" id="GO:0006506">
    <property type="term" value="P:GPI anchor biosynthetic process"/>
    <property type="evidence" value="ECO:0007669"/>
    <property type="project" value="UniProtKB-KW"/>
</dbReference>